<dbReference type="CDD" id="cd09869">
    <property type="entry name" value="PIN_GEN1"/>
    <property type="match status" value="1"/>
</dbReference>
<dbReference type="SUPFAM" id="SSF111038">
    <property type="entry name" value="YjbQ-like"/>
    <property type="match status" value="1"/>
</dbReference>
<dbReference type="InterPro" id="IPR036279">
    <property type="entry name" value="5-3_exonuclease_C_sf"/>
</dbReference>
<accession>A0A094ZX26</accession>
<dbReference type="Pfam" id="PF00867">
    <property type="entry name" value="XPG_I"/>
    <property type="match status" value="1"/>
</dbReference>
<dbReference type="GO" id="GO:0017108">
    <property type="term" value="F:5'-flap endonuclease activity"/>
    <property type="evidence" value="ECO:0007669"/>
    <property type="project" value="TreeGrafter"/>
</dbReference>
<dbReference type="NCBIfam" id="TIGR00149">
    <property type="entry name" value="TIGR00149_YjbQ"/>
    <property type="match status" value="1"/>
</dbReference>
<sequence>MGVHGLWGILSSVQEYRPLSKIGCDSVAVDLSIWICGDKSIGPLPALHLSPLLFSTSRNLFFRLVGLLRQNTLPVAVLDGVAPSLKSDVMEQRQQKWTGKITTQKCTKPNRSRIRFSKISQECIQLLNSFGIPWVQSPGEAEAMCAFLNSSKLVDACITNDGDAFLYGAETVYRHFSMDSRDSSVCVFHMHRIRNVLNLTKCDLVLLGILLGCDYWASGVSRLGPVGALRLIASLKSPNLHVDEHFLIKFLTWLTSTCPQNCEDFNLNPFDLRVCPSVIKMWLRVGVELKNCPYEEIFAEFLTSFENRNWILPKQESVCQWKRPDPRKAVSFCQIHLNWDPAYTLQHFLPVMALWDLRHPQIYNSPSYIKSIVKKRIVNYVDSYEVEWERLGFDKWSGQKNILHPNDENVQNMNTSDNCNYYFSVPQVEFRRAHSEICSVFENSTRQILIGKKKTKSKLSKIDKNQLMLDEAFKGLSISTKKGNKSESEKDKSPNILTSLTNLIKHPVWESDNSSIDENEYVCINYFIYFFSQIFCIFAATSDYNNDVNRNHKHMLPESIISEMNIGYSSDIEAYNHTGRESPSPSLSAVCTFSSPLSSELKSTFSNLTKRSSSLSNLFNNPRLQLQTSLLSNSFVSERKISHSNLLSPSIFSSCSSSCSTDKEDDIITGHSVSRIIEKFRTPKTLKDRLGVIMTSATGSYWFQRIITLKKKSRGCHYVTDEIRKALPEIGQIQMGILHLFIQHTSATLTINEVRSCDIIGTDMEMVLNHLVPESLKYKHNCEGADDMPAHAKQALLGGPSITVPITNGQLALGTWQGIWLCEHRNSGCFRLPYYFSDINSMCPDLIIKLEMPFYNDEDLIIIDPSYENLTDFRKDYDYDLIGNAISLRASFLRNPAGYLHNIIEQHMIELLFTSLICFSIFLGVVVLLFVLKRFIRYVKLIKLLVKEFNSVRLQLKEIKKENLPMNYDIYAKAVFTVLISYYQLFKGSKKRIIPEDLVEYEIIRFVLEAAWKNTISCRQLYNIELNRSTEDESIEGLVDDSENVIDNLNDVVDHNQNINNSRTGKKSDVNHIRDDNVNFMVNKMYYKRTNKQNLSNKSIVKPWYKNKNQIFMKNIISSNDRHSMIKLESLNNLDEYKSNVQYLKEEFNNNELQKITPNNFDHANQISLDYNDTGE</sequence>
<dbReference type="PROSITE" id="PS01314">
    <property type="entry name" value="UPF0047"/>
    <property type="match status" value="1"/>
</dbReference>
<dbReference type="AlphaFoldDB" id="A0A094ZX26"/>
<dbReference type="SUPFAM" id="SSF47807">
    <property type="entry name" value="5' to 3' exonuclease, C-terminal subdomain"/>
    <property type="match status" value="1"/>
</dbReference>
<protein>
    <submittedName>
        <fullName evidence="3">Flap endonuclease GEN 1</fullName>
    </submittedName>
</protein>
<dbReference type="GO" id="GO:0000400">
    <property type="term" value="F:four-way junction DNA binding"/>
    <property type="evidence" value="ECO:0007669"/>
    <property type="project" value="TreeGrafter"/>
</dbReference>
<dbReference type="SMART" id="SM00484">
    <property type="entry name" value="XPGI"/>
    <property type="match status" value="1"/>
</dbReference>
<dbReference type="CDD" id="cd09900">
    <property type="entry name" value="H3TH_XPG-like"/>
    <property type="match status" value="1"/>
</dbReference>
<dbReference type="InterPro" id="IPR035917">
    <property type="entry name" value="YjbQ-like_sf"/>
</dbReference>
<keyword evidence="3" id="KW-0255">Endonuclease</keyword>
<dbReference type="InterPro" id="IPR029060">
    <property type="entry name" value="PIN-like_dom_sf"/>
</dbReference>
<dbReference type="Pfam" id="PF00752">
    <property type="entry name" value="XPG_N"/>
    <property type="match status" value="1"/>
</dbReference>
<gene>
    <name evidence="3" type="ORF">MS3_06053</name>
</gene>
<dbReference type="PANTHER" id="PTHR11081">
    <property type="entry name" value="FLAP ENDONUCLEASE FAMILY MEMBER"/>
    <property type="match status" value="1"/>
</dbReference>
<dbReference type="Gene3D" id="1.10.150.20">
    <property type="entry name" value="5' to 3' exonuclease, C-terminal subdomain"/>
    <property type="match status" value="1"/>
</dbReference>
<dbReference type="Gene3D" id="3.40.50.1010">
    <property type="entry name" value="5'-nuclease"/>
    <property type="match status" value="1"/>
</dbReference>
<evidence type="ECO:0000256" key="2">
    <source>
        <dbReference type="ARBA" id="ARBA00022801"/>
    </source>
</evidence>
<organism evidence="3">
    <name type="scientific">Schistosoma haematobium</name>
    <name type="common">Blood fluke</name>
    <dbReference type="NCBI Taxonomy" id="6185"/>
    <lineage>
        <taxon>Eukaryota</taxon>
        <taxon>Metazoa</taxon>
        <taxon>Spiralia</taxon>
        <taxon>Lophotrochozoa</taxon>
        <taxon>Platyhelminthes</taxon>
        <taxon>Trematoda</taxon>
        <taxon>Digenea</taxon>
        <taxon>Strigeidida</taxon>
        <taxon>Schistosomatoidea</taxon>
        <taxon>Schistosomatidae</taxon>
        <taxon>Schistosoma</taxon>
    </lineage>
</organism>
<dbReference type="STRING" id="6185.A0A094ZX26"/>
<dbReference type="InterPro" id="IPR006085">
    <property type="entry name" value="XPG_DNA_repair_N"/>
</dbReference>
<dbReference type="Gene3D" id="2.60.120.460">
    <property type="entry name" value="YjbQ-like"/>
    <property type="match status" value="1"/>
</dbReference>
<name>A0A094ZX26_SCHHA</name>
<dbReference type="SMART" id="SM00485">
    <property type="entry name" value="XPGN"/>
    <property type="match status" value="1"/>
</dbReference>
<dbReference type="InterPro" id="IPR006086">
    <property type="entry name" value="XPG-I_dom"/>
</dbReference>
<dbReference type="Pfam" id="PF01894">
    <property type="entry name" value="YjbQ"/>
    <property type="match status" value="1"/>
</dbReference>
<reference evidence="3" key="1">
    <citation type="journal article" date="2012" name="Nat. Genet.">
        <title>Whole-genome sequence of Schistosoma haematobium.</title>
        <authorList>
            <person name="Young N.D."/>
            <person name="Jex A.R."/>
            <person name="Li B."/>
            <person name="Liu S."/>
            <person name="Yang L."/>
            <person name="Xiong Z."/>
            <person name="Li Y."/>
            <person name="Cantacessi C."/>
            <person name="Hall R.S."/>
            <person name="Xu X."/>
            <person name="Chen F."/>
            <person name="Wu X."/>
            <person name="Zerlotini A."/>
            <person name="Oliveira G."/>
            <person name="Hofmann A."/>
            <person name="Zhang G."/>
            <person name="Fang X."/>
            <person name="Kang Y."/>
            <person name="Campbell B.E."/>
            <person name="Loukas A."/>
            <person name="Ranganathan S."/>
            <person name="Rollinson D."/>
            <person name="Rinaldi G."/>
            <person name="Brindley P.J."/>
            <person name="Yang H."/>
            <person name="Wang J."/>
            <person name="Wang J."/>
            <person name="Gasser R.B."/>
        </authorList>
    </citation>
    <scope>NUCLEOTIDE SEQUENCE [LARGE SCALE GENOMIC DNA]</scope>
</reference>
<dbReference type="InterPro" id="IPR006084">
    <property type="entry name" value="XPG/Rad2"/>
</dbReference>
<dbReference type="SUPFAM" id="SSF88723">
    <property type="entry name" value="PIN domain-like"/>
    <property type="match status" value="1"/>
</dbReference>
<evidence type="ECO:0000313" key="3">
    <source>
        <dbReference type="EMBL" id="KGB37704.1"/>
    </source>
</evidence>
<evidence type="ECO:0000256" key="1">
    <source>
        <dbReference type="ARBA" id="ARBA00022722"/>
    </source>
</evidence>
<dbReference type="InterPro" id="IPR001602">
    <property type="entry name" value="UPF0047_YjbQ-like"/>
</dbReference>
<dbReference type="EMBL" id="KL250917">
    <property type="protein sequence ID" value="KGB37704.1"/>
    <property type="molecule type" value="Genomic_DNA"/>
</dbReference>
<dbReference type="PRINTS" id="PR00853">
    <property type="entry name" value="XPGRADSUPER"/>
</dbReference>
<keyword evidence="1" id="KW-0540">Nuclease</keyword>
<keyword evidence="2" id="KW-0378">Hydrolase</keyword>
<dbReference type="PANTHER" id="PTHR11081:SF70">
    <property type="entry name" value="FLAP ENDONUCLEASE GEN HOMOLOG 1"/>
    <property type="match status" value="1"/>
</dbReference>
<proteinExistence type="predicted"/>